<accession>M7XWW1</accession>
<gene>
    <name evidence="1" type="ORF">C943_00269</name>
</gene>
<evidence type="ECO:0000313" key="2">
    <source>
        <dbReference type="Proteomes" id="UP000010953"/>
    </source>
</evidence>
<dbReference type="Pfam" id="PF16271">
    <property type="entry name" value="DUF4924"/>
    <property type="match status" value="1"/>
</dbReference>
<keyword evidence="2" id="KW-1185">Reference proteome</keyword>
<comment type="caution">
    <text evidence="1">The sequence shown here is derived from an EMBL/GenBank/DDBJ whole genome shotgun (WGS) entry which is preliminary data.</text>
</comment>
<dbReference type="AlphaFoldDB" id="M7XWW1"/>
<protein>
    <recommendedName>
        <fullName evidence="3">DUF4924 domain-containing protein</fullName>
    </recommendedName>
</protein>
<dbReference type="STRING" id="1239962.C943_00269"/>
<dbReference type="InterPro" id="IPR032574">
    <property type="entry name" value="DUF4924"/>
</dbReference>
<evidence type="ECO:0008006" key="3">
    <source>
        <dbReference type="Google" id="ProtNLM"/>
    </source>
</evidence>
<organism evidence="1 2">
    <name type="scientific">Mariniradius saccharolyticus AK6</name>
    <dbReference type="NCBI Taxonomy" id="1239962"/>
    <lineage>
        <taxon>Bacteria</taxon>
        <taxon>Pseudomonadati</taxon>
        <taxon>Bacteroidota</taxon>
        <taxon>Cytophagia</taxon>
        <taxon>Cytophagales</taxon>
        <taxon>Cyclobacteriaceae</taxon>
        <taxon>Mariniradius</taxon>
    </lineage>
</organism>
<sequence length="188" mass="22243">MLASRKNMKKIALNKLEKNIAEYILYMYQMEDLIRAYDFNLEEIRQFVVSHYPIAESEKQETLSWFAEIAHELKSSGIEKRGHLVRVQTHMDTLAKIHWEILKTDKNYFELFQKAKPHLLQLVLEAKGENPGNEIRICLHSIYGQLLARLQGREIPADILEANERFGDLISYLVFVFHQREREKIEKN</sequence>
<name>M7XWW1_9BACT</name>
<dbReference type="Proteomes" id="UP000010953">
    <property type="component" value="Unassembled WGS sequence"/>
</dbReference>
<dbReference type="EMBL" id="AMZY02000010">
    <property type="protein sequence ID" value="EMS32992.1"/>
    <property type="molecule type" value="Genomic_DNA"/>
</dbReference>
<reference evidence="1" key="1">
    <citation type="submission" date="2013-01" db="EMBL/GenBank/DDBJ databases">
        <title>Genome assembly of Mariniradius saccharolyticus AK6.</title>
        <authorList>
            <person name="Vaidya B."/>
            <person name="Khatri I."/>
            <person name="Tanuku N.R.S."/>
            <person name="Subramanian S."/>
            <person name="Pinnaka A."/>
        </authorList>
    </citation>
    <scope>NUCLEOTIDE SEQUENCE [LARGE SCALE GENOMIC DNA]</scope>
    <source>
        <strain evidence="1">AK6</strain>
    </source>
</reference>
<dbReference type="InParanoid" id="M7XWW1"/>
<evidence type="ECO:0000313" key="1">
    <source>
        <dbReference type="EMBL" id="EMS32992.1"/>
    </source>
</evidence>
<proteinExistence type="predicted"/>
<dbReference type="eggNOG" id="ENOG502ZGS8">
    <property type="taxonomic scope" value="Bacteria"/>
</dbReference>